<name>A0A7N0TYN7_KALFE</name>
<evidence type="ECO:0008006" key="4">
    <source>
        <dbReference type="Google" id="ProtNLM"/>
    </source>
</evidence>
<dbReference type="GO" id="GO:0016592">
    <property type="term" value="C:mediator complex"/>
    <property type="evidence" value="ECO:0007669"/>
    <property type="project" value="EnsemblPlants"/>
</dbReference>
<protein>
    <recommendedName>
        <fullName evidence="4">Mediator of RNA polymerase II transcription subunit 9</fullName>
    </recommendedName>
</protein>
<evidence type="ECO:0000313" key="3">
    <source>
        <dbReference type="Proteomes" id="UP000594263"/>
    </source>
</evidence>
<dbReference type="PANTHER" id="PTHR37188:SF1">
    <property type="entry name" value="MEDIATOR OF RNA POLYMERASE II TRANSCRIPTION SUBUNIT-RELATED"/>
    <property type="match status" value="1"/>
</dbReference>
<evidence type="ECO:0000313" key="2">
    <source>
        <dbReference type="EnsemblPlants" id="Kaladp0048s0512.1.v1.1"/>
    </source>
</evidence>
<dbReference type="Proteomes" id="UP000594263">
    <property type="component" value="Unplaced"/>
</dbReference>
<dbReference type="PANTHER" id="PTHR37188">
    <property type="entry name" value="MEDIATOR OF RNA POLYMERASE II TRANSCRIPTION SUBUNIT-RELATED"/>
    <property type="match status" value="1"/>
</dbReference>
<feature type="compositionally biased region" description="Pro residues" evidence="1">
    <location>
        <begin position="80"/>
        <end position="91"/>
    </location>
</feature>
<sequence length="188" mass="21727">MDHQYSGWSMIPNIPGASPTTSNQENLYLQQQQQQFHLQQQFQLQQQQNLFLQQQRLQYQQSPQQMQMPQQQQQQVLQSPPQPQQQQPPPQQTLASHFQLQHLVESLAETIENGTRDQHSDALVADLSSHFEKCQNLLNSIASATGSKNMTVEGQKSKLQESEQLLNQRRELIAKFRNSVEELIKTDP</sequence>
<proteinExistence type="predicted"/>
<accession>A0A7N0TYN7</accession>
<dbReference type="Gramene" id="Kaladp0048s0512.1.v1.1">
    <property type="protein sequence ID" value="Kaladp0048s0512.1.v1.1"/>
    <property type="gene ID" value="Kaladp0048s0512.v1.1"/>
</dbReference>
<feature type="compositionally biased region" description="Low complexity" evidence="1">
    <location>
        <begin position="62"/>
        <end position="79"/>
    </location>
</feature>
<dbReference type="EnsemblPlants" id="Kaladp0048s0512.1.v1.1">
    <property type="protein sequence ID" value="Kaladp0048s0512.1.v1.1"/>
    <property type="gene ID" value="Kaladp0048s0512.v1.1"/>
</dbReference>
<keyword evidence="3" id="KW-1185">Reference proteome</keyword>
<dbReference type="OMA" id="HYQLLHL"/>
<reference evidence="2" key="1">
    <citation type="submission" date="2021-01" db="UniProtKB">
        <authorList>
            <consortium name="EnsemblPlants"/>
        </authorList>
    </citation>
    <scope>IDENTIFICATION</scope>
</reference>
<dbReference type="InterPro" id="IPR038790">
    <property type="entry name" value="Med9_plant"/>
</dbReference>
<feature type="region of interest" description="Disordered" evidence="1">
    <location>
        <begin position="1"/>
        <end position="22"/>
    </location>
</feature>
<evidence type="ECO:0000256" key="1">
    <source>
        <dbReference type="SAM" id="MobiDB-lite"/>
    </source>
</evidence>
<dbReference type="AlphaFoldDB" id="A0A7N0TYN7"/>
<organism evidence="2 3">
    <name type="scientific">Kalanchoe fedtschenkoi</name>
    <name type="common">Lavender scallops</name>
    <name type="synonym">South American air plant</name>
    <dbReference type="NCBI Taxonomy" id="63787"/>
    <lineage>
        <taxon>Eukaryota</taxon>
        <taxon>Viridiplantae</taxon>
        <taxon>Streptophyta</taxon>
        <taxon>Embryophyta</taxon>
        <taxon>Tracheophyta</taxon>
        <taxon>Spermatophyta</taxon>
        <taxon>Magnoliopsida</taxon>
        <taxon>eudicotyledons</taxon>
        <taxon>Gunneridae</taxon>
        <taxon>Pentapetalae</taxon>
        <taxon>Saxifragales</taxon>
        <taxon>Crassulaceae</taxon>
        <taxon>Kalanchoe</taxon>
    </lineage>
</organism>
<feature type="region of interest" description="Disordered" evidence="1">
    <location>
        <begin position="62"/>
        <end position="94"/>
    </location>
</feature>